<evidence type="ECO:0000256" key="6">
    <source>
        <dbReference type="ARBA" id="ARBA00024343"/>
    </source>
</evidence>
<dbReference type="OrthoDB" id="1930739at2759"/>
<evidence type="ECO:0000259" key="8">
    <source>
        <dbReference type="PROSITE" id="PS51032"/>
    </source>
</evidence>
<evidence type="ECO:0000313" key="10">
    <source>
        <dbReference type="Proteomes" id="UP000239757"/>
    </source>
</evidence>
<dbReference type="PANTHER" id="PTHR31190:SF421">
    <property type="entry name" value="ETHYLENE-RESPONSIVE TRANSCRIPTION FACTOR ERF110"/>
    <property type="match status" value="1"/>
</dbReference>
<dbReference type="FunFam" id="3.30.730.10:FF:000001">
    <property type="entry name" value="Ethylene-responsive transcription factor 2"/>
    <property type="match status" value="1"/>
</dbReference>
<feature type="region of interest" description="Disordered" evidence="7">
    <location>
        <begin position="14"/>
        <end position="56"/>
    </location>
</feature>
<evidence type="ECO:0000256" key="1">
    <source>
        <dbReference type="ARBA" id="ARBA00004123"/>
    </source>
</evidence>
<keyword evidence="3" id="KW-0238">DNA-binding</keyword>
<dbReference type="EMBL" id="KZ663472">
    <property type="protein sequence ID" value="PPS12516.1"/>
    <property type="molecule type" value="Genomic_DNA"/>
</dbReference>
<gene>
    <name evidence="9" type="ORF">GOBAR_AA08126</name>
</gene>
<proteinExistence type="inferred from homology"/>
<sequence>MCLLNKVAHQRGSGEYVRFPPAGDGGTEEQQDGYSHQIQSQQNQPMMMQQHGNRAQATQLSGLTHGVSGQRASAYGANLAGMAPSSFGYSGSASAASPSPSASPSGSGSGSGFGSGLWIGQKRGREEEVTAQFIESLPRVQINFAGFRGSIADSSSGATMVAEEAASTVAPPTTSTETSAAAYEETAELRRRYRGVRQRPWGKWAAEIRDPHKAARVWLGTFDTAEAAARAYDEAALRFRGNRAKLNFPENVRLVPQQMQNFPGTQTSVSSSLTTHFSASDSTSMPTYYDSQPLQSSTNDMLRDYWQYSQLLQNSGDLHGQQATSLVDQMIQYSQFANIQQPMVSSSFPSLPASFAASGSSSSSSSASFPLLFAEHQQMSIFRQPSDRTPASESDFPVPPWSCPSSSGNMHLRVDLLMSISGKLKYGGLVKIRIEEITSHGEYSYSSITTDPKFISEKRMKEK</sequence>
<dbReference type="GO" id="GO:0005634">
    <property type="term" value="C:nucleus"/>
    <property type="evidence" value="ECO:0007669"/>
    <property type="project" value="UniProtKB-SubCell"/>
</dbReference>
<dbReference type="Proteomes" id="UP000239757">
    <property type="component" value="Unassembled WGS sequence"/>
</dbReference>
<dbReference type="CDD" id="cd00018">
    <property type="entry name" value="AP2"/>
    <property type="match status" value="1"/>
</dbReference>
<keyword evidence="5" id="KW-0539">Nucleus</keyword>
<dbReference type="GO" id="GO:0003677">
    <property type="term" value="F:DNA binding"/>
    <property type="evidence" value="ECO:0007669"/>
    <property type="project" value="UniProtKB-KW"/>
</dbReference>
<evidence type="ECO:0000256" key="3">
    <source>
        <dbReference type="ARBA" id="ARBA00023125"/>
    </source>
</evidence>
<dbReference type="GO" id="GO:0003700">
    <property type="term" value="F:DNA-binding transcription factor activity"/>
    <property type="evidence" value="ECO:0007669"/>
    <property type="project" value="InterPro"/>
</dbReference>
<keyword evidence="4" id="KW-0804">Transcription</keyword>
<evidence type="ECO:0000256" key="4">
    <source>
        <dbReference type="ARBA" id="ARBA00023163"/>
    </source>
</evidence>
<protein>
    <recommendedName>
        <fullName evidence="8">AP2/ERF domain-containing protein</fullName>
    </recommendedName>
</protein>
<dbReference type="InterPro" id="IPR044808">
    <property type="entry name" value="ERF_plant"/>
</dbReference>
<dbReference type="Gene3D" id="3.30.730.10">
    <property type="entry name" value="AP2/ERF domain"/>
    <property type="match status" value="1"/>
</dbReference>
<dbReference type="PROSITE" id="PS51032">
    <property type="entry name" value="AP2_ERF"/>
    <property type="match status" value="1"/>
</dbReference>
<evidence type="ECO:0000256" key="7">
    <source>
        <dbReference type="SAM" id="MobiDB-lite"/>
    </source>
</evidence>
<dbReference type="GO" id="GO:0009873">
    <property type="term" value="P:ethylene-activated signaling pathway"/>
    <property type="evidence" value="ECO:0007669"/>
    <property type="project" value="InterPro"/>
</dbReference>
<evidence type="ECO:0000256" key="5">
    <source>
        <dbReference type="ARBA" id="ARBA00023242"/>
    </source>
</evidence>
<comment type="similarity">
    <text evidence="6">Belongs to the AP2/ERF transcription factor family. ERF subfamily.</text>
</comment>
<feature type="compositionally biased region" description="Gly residues" evidence="7">
    <location>
        <begin position="107"/>
        <end position="117"/>
    </location>
</feature>
<comment type="subcellular location">
    <subcellularLocation>
        <location evidence="1">Nucleus</location>
    </subcellularLocation>
</comment>
<evidence type="ECO:0000256" key="2">
    <source>
        <dbReference type="ARBA" id="ARBA00023015"/>
    </source>
</evidence>
<accession>A0A2P5YAB9</accession>
<dbReference type="AlphaFoldDB" id="A0A2P5YAB9"/>
<dbReference type="InterPro" id="IPR036955">
    <property type="entry name" value="AP2/ERF_dom_sf"/>
</dbReference>
<keyword evidence="2" id="KW-0805">Transcription regulation</keyword>
<reference evidence="9 10" key="1">
    <citation type="submission" date="2015-01" db="EMBL/GenBank/DDBJ databases">
        <title>Genome of allotetraploid Gossypium barbadense reveals genomic plasticity and fiber elongation in cotton evolution.</title>
        <authorList>
            <person name="Chen X."/>
            <person name="Liu X."/>
            <person name="Zhao B."/>
            <person name="Zheng H."/>
            <person name="Hu Y."/>
            <person name="Lu G."/>
            <person name="Yang C."/>
            <person name="Chen J."/>
            <person name="Shan C."/>
            <person name="Zhang L."/>
            <person name="Zhou Y."/>
            <person name="Wang L."/>
            <person name="Guo W."/>
            <person name="Bai Y."/>
            <person name="Ruan J."/>
            <person name="Shangguan X."/>
            <person name="Mao Y."/>
            <person name="Jiang J."/>
            <person name="Zhu Y."/>
            <person name="Lei J."/>
            <person name="Kang H."/>
            <person name="Chen S."/>
            <person name="He X."/>
            <person name="Wang R."/>
            <person name="Wang Y."/>
            <person name="Chen J."/>
            <person name="Wang L."/>
            <person name="Yu S."/>
            <person name="Wang B."/>
            <person name="Wei J."/>
            <person name="Song S."/>
            <person name="Lu X."/>
            <person name="Gao Z."/>
            <person name="Gu W."/>
            <person name="Deng X."/>
            <person name="Ma D."/>
            <person name="Wang S."/>
            <person name="Liang W."/>
            <person name="Fang L."/>
            <person name="Cai C."/>
            <person name="Zhu X."/>
            <person name="Zhou B."/>
            <person name="Zhang Y."/>
            <person name="Chen Z."/>
            <person name="Xu S."/>
            <person name="Zhu R."/>
            <person name="Wang S."/>
            <person name="Zhang T."/>
            <person name="Zhao G."/>
        </authorList>
    </citation>
    <scope>NUCLEOTIDE SEQUENCE [LARGE SCALE GENOMIC DNA]</scope>
    <source>
        <strain evidence="10">cv. Xinhai21</strain>
        <tissue evidence="9">Leaf</tissue>
    </source>
</reference>
<dbReference type="SMART" id="SM00380">
    <property type="entry name" value="AP2"/>
    <property type="match status" value="1"/>
</dbReference>
<dbReference type="InterPro" id="IPR001471">
    <property type="entry name" value="AP2/ERF_dom"/>
</dbReference>
<feature type="region of interest" description="Disordered" evidence="7">
    <location>
        <begin position="89"/>
        <end position="118"/>
    </location>
</feature>
<feature type="compositionally biased region" description="Low complexity" evidence="7">
    <location>
        <begin position="37"/>
        <end position="50"/>
    </location>
</feature>
<name>A0A2P5YAB9_GOSBA</name>
<dbReference type="Pfam" id="PF00847">
    <property type="entry name" value="AP2"/>
    <property type="match status" value="1"/>
</dbReference>
<evidence type="ECO:0000313" key="9">
    <source>
        <dbReference type="EMBL" id="PPS12516.1"/>
    </source>
</evidence>
<dbReference type="PANTHER" id="PTHR31190">
    <property type="entry name" value="DNA-BINDING DOMAIN"/>
    <property type="match status" value="1"/>
</dbReference>
<dbReference type="SUPFAM" id="SSF54171">
    <property type="entry name" value="DNA-binding domain"/>
    <property type="match status" value="1"/>
</dbReference>
<organism evidence="9 10">
    <name type="scientific">Gossypium barbadense</name>
    <name type="common">Sea Island cotton</name>
    <name type="synonym">Hibiscus barbadensis</name>
    <dbReference type="NCBI Taxonomy" id="3634"/>
    <lineage>
        <taxon>Eukaryota</taxon>
        <taxon>Viridiplantae</taxon>
        <taxon>Streptophyta</taxon>
        <taxon>Embryophyta</taxon>
        <taxon>Tracheophyta</taxon>
        <taxon>Spermatophyta</taxon>
        <taxon>Magnoliopsida</taxon>
        <taxon>eudicotyledons</taxon>
        <taxon>Gunneridae</taxon>
        <taxon>Pentapetalae</taxon>
        <taxon>rosids</taxon>
        <taxon>malvids</taxon>
        <taxon>Malvales</taxon>
        <taxon>Malvaceae</taxon>
        <taxon>Malvoideae</taxon>
        <taxon>Gossypium</taxon>
    </lineage>
</organism>
<dbReference type="PRINTS" id="PR00367">
    <property type="entry name" value="ETHRSPELEMNT"/>
</dbReference>
<feature type="domain" description="AP2/ERF" evidence="8">
    <location>
        <begin position="192"/>
        <end position="249"/>
    </location>
</feature>
<dbReference type="InterPro" id="IPR016177">
    <property type="entry name" value="DNA-bd_dom_sf"/>
</dbReference>
<feature type="compositionally biased region" description="Low complexity" evidence="7">
    <location>
        <begin position="89"/>
        <end position="106"/>
    </location>
</feature>